<dbReference type="EMBL" id="PGGW01000060">
    <property type="protein sequence ID" value="PJE96077.1"/>
    <property type="molecule type" value="Genomic_DNA"/>
</dbReference>
<comment type="caution">
    <text evidence="2">The sequence shown here is derived from an EMBL/GenBank/DDBJ whole genome shotgun (WGS) entry which is preliminary data.</text>
</comment>
<dbReference type="Gene3D" id="1.10.260.40">
    <property type="entry name" value="lambda repressor-like DNA-binding domains"/>
    <property type="match status" value="1"/>
</dbReference>
<name>A0A2M8LVU0_9ACTN</name>
<accession>A0A2M8LVU0</accession>
<dbReference type="GO" id="GO:0003677">
    <property type="term" value="F:DNA binding"/>
    <property type="evidence" value="ECO:0007669"/>
    <property type="project" value="InterPro"/>
</dbReference>
<dbReference type="InterPro" id="IPR001387">
    <property type="entry name" value="Cro/C1-type_HTH"/>
</dbReference>
<dbReference type="PROSITE" id="PS50943">
    <property type="entry name" value="HTH_CROC1"/>
    <property type="match status" value="1"/>
</dbReference>
<dbReference type="AlphaFoldDB" id="A0A2M8LVU0"/>
<organism evidence="2 3">
    <name type="scientific">Streptomyces carminius</name>
    <dbReference type="NCBI Taxonomy" id="2665496"/>
    <lineage>
        <taxon>Bacteria</taxon>
        <taxon>Bacillati</taxon>
        <taxon>Actinomycetota</taxon>
        <taxon>Actinomycetes</taxon>
        <taxon>Kitasatosporales</taxon>
        <taxon>Streptomycetaceae</taxon>
        <taxon>Streptomyces</taxon>
    </lineage>
</organism>
<evidence type="ECO:0000313" key="2">
    <source>
        <dbReference type="EMBL" id="PJE96077.1"/>
    </source>
</evidence>
<feature type="domain" description="HTH cro/C1-type" evidence="1">
    <location>
        <begin position="55"/>
        <end position="109"/>
    </location>
</feature>
<proteinExistence type="predicted"/>
<reference evidence="2 3" key="1">
    <citation type="submission" date="2017-11" db="EMBL/GenBank/DDBJ databases">
        <title>Streptomyces carmine sp. nov., a novel actinomycete isolated from Sophora alopecuroides in Xinjiang, China.</title>
        <authorList>
            <person name="Wang Y."/>
            <person name="Luo X."/>
            <person name="Wan C."/>
            <person name="Zhang L."/>
        </authorList>
    </citation>
    <scope>NUCLEOTIDE SEQUENCE [LARGE SCALE GENOMIC DNA]</scope>
    <source>
        <strain evidence="2 3">TRM SA0054</strain>
    </source>
</reference>
<dbReference type="Pfam" id="PF13560">
    <property type="entry name" value="HTH_31"/>
    <property type="match status" value="1"/>
</dbReference>
<keyword evidence="3" id="KW-1185">Reference proteome</keyword>
<dbReference type="Pfam" id="PF19054">
    <property type="entry name" value="DUF5753"/>
    <property type="match status" value="1"/>
</dbReference>
<dbReference type="Proteomes" id="UP000230407">
    <property type="component" value="Unassembled WGS sequence"/>
</dbReference>
<gene>
    <name evidence="2" type="ORF">CUT44_20000</name>
</gene>
<dbReference type="CDD" id="cd00093">
    <property type="entry name" value="HTH_XRE"/>
    <property type="match status" value="1"/>
</dbReference>
<evidence type="ECO:0000259" key="1">
    <source>
        <dbReference type="PROSITE" id="PS50943"/>
    </source>
</evidence>
<dbReference type="SMART" id="SM00530">
    <property type="entry name" value="HTH_XRE"/>
    <property type="match status" value="1"/>
</dbReference>
<dbReference type="InterPro" id="IPR043917">
    <property type="entry name" value="DUF5753"/>
</dbReference>
<dbReference type="InterPro" id="IPR010982">
    <property type="entry name" value="Lambda_DNA-bd_dom_sf"/>
</dbReference>
<dbReference type="SUPFAM" id="SSF47413">
    <property type="entry name" value="lambda repressor-like DNA-binding domains"/>
    <property type="match status" value="1"/>
</dbReference>
<protein>
    <submittedName>
        <fullName evidence="2">Transcriptional regulator</fullName>
    </submittedName>
</protein>
<evidence type="ECO:0000313" key="3">
    <source>
        <dbReference type="Proteomes" id="UP000230407"/>
    </source>
</evidence>
<sequence length="324" mass="36577">MPQGCLAAYSVSRSLLTWRTSPNNNGGSAPFATEGTRMSASENPIFLRQRLRDRLKRAREAADLTQQQVADSFGWSPSKVIRIENGKIGVSVTDAMALLGKYGIAGEEADQLIALAKAARQPTWYSGYRQIISPEFQAYLAYEESASIVRNFARNVIPGLMQTEEYARTLLRGFNEGEGAEKGDLEMRVELRMRRQRVLESDSAQFFFVLDEAALRRFVGGDTVMRQQYEALLRTNELPNVKVMYVPFTAGIYPLFRTPYQVFEFPSDNDDLVAYLETPEGEVLLSEKTPRAGRRLQPADYLDTFWKVEKTVAVEITEEILLGK</sequence>